<organism evidence="5 6">
    <name type="scientific">Acidiphilium iwatense</name>
    <dbReference type="NCBI Taxonomy" id="768198"/>
    <lineage>
        <taxon>Bacteria</taxon>
        <taxon>Pseudomonadati</taxon>
        <taxon>Pseudomonadota</taxon>
        <taxon>Alphaproteobacteria</taxon>
        <taxon>Acetobacterales</taxon>
        <taxon>Acidocellaceae</taxon>
        <taxon>Acidiphilium</taxon>
    </lineage>
</organism>
<keyword evidence="6" id="KW-1185">Reference proteome</keyword>
<evidence type="ECO:0000256" key="1">
    <source>
        <dbReference type="ARBA" id="ARBA00022692"/>
    </source>
</evidence>
<dbReference type="InterPro" id="IPR036259">
    <property type="entry name" value="MFS_trans_sf"/>
</dbReference>
<feature type="transmembrane region" description="Helical" evidence="4">
    <location>
        <begin position="134"/>
        <end position="158"/>
    </location>
</feature>
<feature type="transmembrane region" description="Helical" evidence="4">
    <location>
        <begin position="38"/>
        <end position="61"/>
    </location>
</feature>
<evidence type="ECO:0000313" key="6">
    <source>
        <dbReference type="Proteomes" id="UP001521209"/>
    </source>
</evidence>
<proteinExistence type="predicted"/>
<feature type="transmembrane region" description="Helical" evidence="4">
    <location>
        <begin position="346"/>
        <end position="370"/>
    </location>
</feature>
<evidence type="ECO:0000256" key="2">
    <source>
        <dbReference type="ARBA" id="ARBA00022989"/>
    </source>
</evidence>
<dbReference type="InterPro" id="IPR011701">
    <property type="entry name" value="MFS"/>
</dbReference>
<protein>
    <submittedName>
        <fullName evidence="5">MFS transporter</fullName>
    </submittedName>
</protein>
<dbReference type="Pfam" id="PF07690">
    <property type="entry name" value="MFS_1"/>
    <property type="match status" value="2"/>
</dbReference>
<dbReference type="PANTHER" id="PTHR23520:SF5">
    <property type="entry name" value="TRANSPORTER, PUTATIVE (AFU_ORTHOLOGUE AFUA_3G04000)-RELATED"/>
    <property type="match status" value="1"/>
</dbReference>
<reference evidence="5 6" key="1">
    <citation type="submission" date="2022-01" db="EMBL/GenBank/DDBJ databases">
        <authorList>
            <person name="Won M."/>
            <person name="Kim S.-J."/>
            <person name="Kwon S.-W."/>
        </authorList>
    </citation>
    <scope>NUCLEOTIDE SEQUENCE [LARGE SCALE GENOMIC DNA]</scope>
    <source>
        <strain evidence="5 6">KCTC 23505</strain>
    </source>
</reference>
<gene>
    <name evidence="5" type="ORF">L2A60_03900</name>
</gene>
<sequence>MPPIRPEAKRLMAARFSRSIAQGALVVDFALYATRLGWSAAFLGVVFAVAVLFTVMLTAAIGPASDRLGRKRFVLVYEAISALAAVIALASHATWPLAFAAVIGGFGRGANGAAGPFGPAEQSWLSGFIERRDFGAVLSFNIAIGFFGMATGAVLAGVVGARQELFLLPLVAALIAAALLIVTPDPPRGAVPARSGQAAATRGENGLLWRLAGLNILNGTGIGLSGPFMSWWFAAKFHATAGTIGPALAVAFAAGGIASVTTGALTRRLGVVRAVVLMRGIGLASLFALPFAPSFATATAIYALRSAFNRGTAGARQAVALGLVGDERRGLAASVNSISVMVPRGIAPALAGVLFESGALAAPFLLAGLFQGAYLFLYPRVFGAHDPSRPP</sequence>
<evidence type="ECO:0000256" key="4">
    <source>
        <dbReference type="SAM" id="Phobius"/>
    </source>
</evidence>
<feature type="transmembrane region" description="Helical" evidence="4">
    <location>
        <begin position="165"/>
        <end position="182"/>
    </location>
</feature>
<feature type="transmembrane region" description="Helical" evidence="4">
    <location>
        <begin position="237"/>
        <end position="260"/>
    </location>
</feature>
<dbReference type="PANTHER" id="PTHR23520">
    <property type="entry name" value="TRANSPORTER, PUTATIVE (AFU_ORTHOLOGUE AFUA_3G04000)-RELATED"/>
    <property type="match status" value="1"/>
</dbReference>
<dbReference type="Gene3D" id="1.20.1250.20">
    <property type="entry name" value="MFS general substrate transporter like domains"/>
    <property type="match status" value="2"/>
</dbReference>
<feature type="transmembrane region" description="Helical" evidence="4">
    <location>
        <begin position="281"/>
        <end position="304"/>
    </location>
</feature>
<accession>A0ABS9DT06</accession>
<dbReference type="RefSeq" id="WP_235703063.1">
    <property type="nucleotide sequence ID" value="NZ_JAKGBZ010000005.1"/>
</dbReference>
<comment type="caution">
    <text evidence="5">The sequence shown here is derived from an EMBL/GenBank/DDBJ whole genome shotgun (WGS) entry which is preliminary data.</text>
</comment>
<dbReference type="Proteomes" id="UP001521209">
    <property type="component" value="Unassembled WGS sequence"/>
</dbReference>
<feature type="transmembrane region" description="Helical" evidence="4">
    <location>
        <begin position="73"/>
        <end position="95"/>
    </location>
</feature>
<dbReference type="EMBL" id="JAKGBZ010000005">
    <property type="protein sequence ID" value="MCF3945827.1"/>
    <property type="molecule type" value="Genomic_DNA"/>
</dbReference>
<evidence type="ECO:0000256" key="3">
    <source>
        <dbReference type="ARBA" id="ARBA00023136"/>
    </source>
</evidence>
<evidence type="ECO:0000313" key="5">
    <source>
        <dbReference type="EMBL" id="MCF3945827.1"/>
    </source>
</evidence>
<keyword evidence="2 4" id="KW-1133">Transmembrane helix</keyword>
<keyword evidence="3 4" id="KW-0472">Membrane</keyword>
<keyword evidence="1 4" id="KW-0812">Transmembrane</keyword>
<name>A0ABS9DT06_9PROT</name>
<dbReference type="SUPFAM" id="SSF103473">
    <property type="entry name" value="MFS general substrate transporter"/>
    <property type="match status" value="1"/>
</dbReference>